<evidence type="ECO:0000313" key="2">
    <source>
        <dbReference type="Proteomes" id="UP000054516"/>
    </source>
</evidence>
<organism evidence="1">
    <name type="scientific">Rosellinia necatrix</name>
    <name type="common">White root-rot fungus</name>
    <dbReference type="NCBI Taxonomy" id="77044"/>
    <lineage>
        <taxon>Eukaryota</taxon>
        <taxon>Fungi</taxon>
        <taxon>Dikarya</taxon>
        <taxon>Ascomycota</taxon>
        <taxon>Pezizomycotina</taxon>
        <taxon>Sordariomycetes</taxon>
        <taxon>Xylariomycetidae</taxon>
        <taxon>Xylariales</taxon>
        <taxon>Xylariaceae</taxon>
        <taxon>Rosellinia</taxon>
    </lineage>
</organism>
<dbReference type="AlphaFoldDB" id="A0A1W2TMX0"/>
<sequence length="520" mass="58741">MQRLRSPLLFQTLPASARLWECQRRHIRHHKGRQKRRTEGPLRNTYPTFDISSLLLDLDAEGARGVRNFDSQLDGVPREGGVWNERELQPIKERIADFERAYRESDSKFKSLSADRFHPLHISDLDFLAAALFGQPNAPGTAARSRSGASSPVSSYEGMLDSALDMNGIPRSTRINTESTIKYMLRRRAVARDVSPEPGDETSSRLAFDKYRTFSEIDRLVTRMIQTPEGCQLLSSASDELHASLIGLSDMKPIRLLSLLNNVLINLDRHGLHVSTKLYELGIWTALKFQAIATAHRYITRMVARGYHSEEFMKSILNQLSESSIATSHFISYQFQLNPSSRLGMVFSLLTGYVPGEEKSTVSLRSFVNRENPNSFRLYIRCLARLGAFRTIWHEWHAADSKLQGIGADAHRLSAFTENGYLVVAILEALAKNNDMGNLIKSPEFTNVTGNFREDCQLDMSAISKWADTLASPENSIGEYTSTTIFAARREILRRIFEGKQMQSAFPAIQTLFTQITSPR</sequence>
<name>A0A1W2TMX0_ROSNE</name>
<gene>
    <name evidence="1" type="ORF">SAMD00023353_3501180</name>
</gene>
<protein>
    <submittedName>
        <fullName evidence="1">Putative methylmalonate-semialdehyde dehydrogenase protein</fullName>
    </submittedName>
</protein>
<dbReference type="Proteomes" id="UP000054516">
    <property type="component" value="Unassembled WGS sequence"/>
</dbReference>
<accession>A0A1W2TMX0</accession>
<dbReference type="OrthoDB" id="4581301at2759"/>
<dbReference type="EMBL" id="DF977480">
    <property type="protein sequence ID" value="GAP89701.1"/>
    <property type="molecule type" value="Genomic_DNA"/>
</dbReference>
<evidence type="ECO:0000313" key="1">
    <source>
        <dbReference type="EMBL" id="GAP89701.1"/>
    </source>
</evidence>
<proteinExistence type="predicted"/>
<dbReference type="OMA" id="YFRINDL"/>
<reference evidence="1" key="1">
    <citation type="submission" date="2016-03" db="EMBL/GenBank/DDBJ databases">
        <title>Draft genome sequence of Rosellinia necatrix.</title>
        <authorList>
            <person name="Kanematsu S."/>
        </authorList>
    </citation>
    <scope>NUCLEOTIDE SEQUENCE [LARGE SCALE GENOMIC DNA]</scope>
    <source>
        <strain evidence="1">W97</strain>
    </source>
</reference>
<keyword evidence="2" id="KW-1185">Reference proteome</keyword>